<gene>
    <name evidence="14" type="ORF">A2Z33_06220</name>
</gene>
<evidence type="ECO:0000259" key="12">
    <source>
        <dbReference type="PROSITE" id="PS50109"/>
    </source>
</evidence>
<dbReference type="CDD" id="cd00082">
    <property type="entry name" value="HisKA"/>
    <property type="match status" value="1"/>
</dbReference>
<dbReference type="Pfam" id="PF00672">
    <property type="entry name" value="HAMP"/>
    <property type="match status" value="1"/>
</dbReference>
<dbReference type="STRING" id="1798374.A2Z33_06220"/>
<organism evidence="14 15">
    <name type="scientific">Candidatus Gottesmanbacteria bacterium RBG_16_52_11</name>
    <dbReference type="NCBI Taxonomy" id="1798374"/>
    <lineage>
        <taxon>Bacteria</taxon>
        <taxon>Candidatus Gottesmaniibacteriota</taxon>
    </lineage>
</organism>
<feature type="domain" description="Histidine kinase" evidence="12">
    <location>
        <begin position="250"/>
        <end position="464"/>
    </location>
</feature>
<dbReference type="SMART" id="SM00304">
    <property type="entry name" value="HAMP"/>
    <property type="match status" value="1"/>
</dbReference>
<keyword evidence="9" id="KW-0902">Two-component regulatory system</keyword>
<sequence length="467" mass="52136">MTTNSIRFRLTALYSSTLIFSLAILFVSFFWVTQRELYNHTDATLQSHSARIITILTQNQFQLDTQMSSQLLSDVFNETPGMLVLITNNQGDVLTISQKITGAEKIALPLFNRTKDSNNPVFVNQAVGAMDMRFILSPVSVNGSVRDIVMVGHPIDVIQQSLVALYGSLTLVFLSFVIPTIVGGYMLAGSALRPVAEISREMEEINSENLKRRVRNPQTHDEIENLTHTFNSMLDRLEESFTRERQFIGDVAHELKTPLTTLKTEIEVTLSRRRTDHEYKKVMTELLIDTNHLSGTLTNILDLAWSKTYSYENMKDTVNISAVIRELTEIAQKLVYGKGVSIKSQVEQGLIVRGKKDKLFRAILNIVDNAIKYSKSNGIVSIKLRQQENQAVVRVKDTGRGISKADLPHIFDRFYRGSKTDKTLGSGLGLSIAQAVIISCGGTIDIESTLGKGTTITIIFPLELTTS</sequence>
<dbReference type="PANTHER" id="PTHR45436">
    <property type="entry name" value="SENSOR HISTIDINE KINASE YKOH"/>
    <property type="match status" value="1"/>
</dbReference>
<keyword evidence="10 11" id="KW-0472">Membrane</keyword>
<dbReference type="InterPro" id="IPR004358">
    <property type="entry name" value="Sig_transdc_His_kin-like_C"/>
</dbReference>
<dbReference type="Proteomes" id="UP000178448">
    <property type="component" value="Unassembled WGS sequence"/>
</dbReference>
<dbReference type="InterPro" id="IPR003661">
    <property type="entry name" value="HisK_dim/P_dom"/>
</dbReference>
<evidence type="ECO:0000256" key="8">
    <source>
        <dbReference type="ARBA" id="ARBA00022989"/>
    </source>
</evidence>
<dbReference type="FunFam" id="3.30.565.10:FF:000006">
    <property type="entry name" value="Sensor histidine kinase WalK"/>
    <property type="match status" value="1"/>
</dbReference>
<keyword evidence="7" id="KW-0418">Kinase</keyword>
<evidence type="ECO:0000259" key="13">
    <source>
        <dbReference type="PROSITE" id="PS50885"/>
    </source>
</evidence>
<dbReference type="PROSITE" id="PS50885">
    <property type="entry name" value="HAMP"/>
    <property type="match status" value="1"/>
</dbReference>
<feature type="domain" description="HAMP" evidence="13">
    <location>
        <begin position="189"/>
        <end position="242"/>
    </location>
</feature>
<name>A0A1F5YXE3_9BACT</name>
<dbReference type="PROSITE" id="PS50109">
    <property type="entry name" value="HIS_KIN"/>
    <property type="match status" value="1"/>
</dbReference>
<dbReference type="Gene3D" id="1.10.287.130">
    <property type="match status" value="1"/>
</dbReference>
<dbReference type="CDD" id="cd00075">
    <property type="entry name" value="HATPase"/>
    <property type="match status" value="1"/>
</dbReference>
<dbReference type="SUPFAM" id="SSF47384">
    <property type="entry name" value="Homodimeric domain of signal transducing histidine kinase"/>
    <property type="match status" value="1"/>
</dbReference>
<dbReference type="SMART" id="SM00387">
    <property type="entry name" value="HATPase_c"/>
    <property type="match status" value="1"/>
</dbReference>
<evidence type="ECO:0000256" key="10">
    <source>
        <dbReference type="ARBA" id="ARBA00023136"/>
    </source>
</evidence>
<dbReference type="InterPro" id="IPR050428">
    <property type="entry name" value="TCS_sensor_his_kinase"/>
</dbReference>
<evidence type="ECO:0000256" key="7">
    <source>
        <dbReference type="ARBA" id="ARBA00022777"/>
    </source>
</evidence>
<dbReference type="InterPro" id="IPR003594">
    <property type="entry name" value="HATPase_dom"/>
</dbReference>
<dbReference type="InterPro" id="IPR036097">
    <property type="entry name" value="HisK_dim/P_sf"/>
</dbReference>
<evidence type="ECO:0000313" key="14">
    <source>
        <dbReference type="EMBL" id="OGG04869.1"/>
    </source>
</evidence>
<evidence type="ECO:0000313" key="15">
    <source>
        <dbReference type="Proteomes" id="UP000178448"/>
    </source>
</evidence>
<proteinExistence type="predicted"/>
<dbReference type="AlphaFoldDB" id="A0A1F5YXE3"/>
<protein>
    <recommendedName>
        <fullName evidence="3">histidine kinase</fullName>
        <ecNumber evidence="3">2.7.13.3</ecNumber>
    </recommendedName>
</protein>
<dbReference type="Gene3D" id="3.30.565.10">
    <property type="entry name" value="Histidine kinase-like ATPase, C-terminal domain"/>
    <property type="match status" value="1"/>
</dbReference>
<evidence type="ECO:0000256" key="4">
    <source>
        <dbReference type="ARBA" id="ARBA00022553"/>
    </source>
</evidence>
<feature type="transmembrane region" description="Helical" evidence="11">
    <location>
        <begin position="12"/>
        <end position="32"/>
    </location>
</feature>
<comment type="subcellular location">
    <subcellularLocation>
        <location evidence="2">Membrane</location>
    </subcellularLocation>
</comment>
<accession>A0A1F5YXE3</accession>
<evidence type="ECO:0000256" key="11">
    <source>
        <dbReference type="SAM" id="Phobius"/>
    </source>
</evidence>
<evidence type="ECO:0000256" key="2">
    <source>
        <dbReference type="ARBA" id="ARBA00004370"/>
    </source>
</evidence>
<dbReference type="Pfam" id="PF02518">
    <property type="entry name" value="HATPase_c"/>
    <property type="match status" value="1"/>
</dbReference>
<dbReference type="PANTHER" id="PTHR45436:SF5">
    <property type="entry name" value="SENSOR HISTIDINE KINASE TRCS"/>
    <property type="match status" value="1"/>
</dbReference>
<dbReference type="InterPro" id="IPR005467">
    <property type="entry name" value="His_kinase_dom"/>
</dbReference>
<dbReference type="GO" id="GO:0000155">
    <property type="term" value="F:phosphorelay sensor kinase activity"/>
    <property type="evidence" value="ECO:0007669"/>
    <property type="project" value="InterPro"/>
</dbReference>
<dbReference type="SMART" id="SM00388">
    <property type="entry name" value="HisKA"/>
    <property type="match status" value="1"/>
</dbReference>
<evidence type="ECO:0000256" key="6">
    <source>
        <dbReference type="ARBA" id="ARBA00022692"/>
    </source>
</evidence>
<comment type="catalytic activity">
    <reaction evidence="1">
        <text>ATP + protein L-histidine = ADP + protein N-phospho-L-histidine.</text>
        <dbReference type="EC" id="2.7.13.3"/>
    </reaction>
</comment>
<evidence type="ECO:0000256" key="5">
    <source>
        <dbReference type="ARBA" id="ARBA00022679"/>
    </source>
</evidence>
<dbReference type="SUPFAM" id="SSF55874">
    <property type="entry name" value="ATPase domain of HSP90 chaperone/DNA topoisomerase II/histidine kinase"/>
    <property type="match status" value="1"/>
</dbReference>
<dbReference type="EMBL" id="MFJD01000001">
    <property type="protein sequence ID" value="OGG04869.1"/>
    <property type="molecule type" value="Genomic_DNA"/>
</dbReference>
<evidence type="ECO:0000256" key="1">
    <source>
        <dbReference type="ARBA" id="ARBA00000085"/>
    </source>
</evidence>
<reference evidence="14 15" key="1">
    <citation type="journal article" date="2016" name="Nat. Commun.">
        <title>Thousands of microbial genomes shed light on interconnected biogeochemical processes in an aquifer system.</title>
        <authorList>
            <person name="Anantharaman K."/>
            <person name="Brown C.T."/>
            <person name="Hug L.A."/>
            <person name="Sharon I."/>
            <person name="Castelle C.J."/>
            <person name="Probst A.J."/>
            <person name="Thomas B.C."/>
            <person name="Singh A."/>
            <person name="Wilkins M.J."/>
            <person name="Karaoz U."/>
            <person name="Brodie E.L."/>
            <person name="Williams K.H."/>
            <person name="Hubbard S.S."/>
            <person name="Banfield J.F."/>
        </authorList>
    </citation>
    <scope>NUCLEOTIDE SEQUENCE [LARGE SCALE GENOMIC DNA]</scope>
</reference>
<keyword evidence="8 11" id="KW-1133">Transmembrane helix</keyword>
<comment type="caution">
    <text evidence="14">The sequence shown here is derived from an EMBL/GenBank/DDBJ whole genome shotgun (WGS) entry which is preliminary data.</text>
</comment>
<evidence type="ECO:0000256" key="3">
    <source>
        <dbReference type="ARBA" id="ARBA00012438"/>
    </source>
</evidence>
<feature type="transmembrane region" description="Helical" evidence="11">
    <location>
        <begin position="163"/>
        <end position="188"/>
    </location>
</feature>
<dbReference type="SUPFAM" id="SSF158472">
    <property type="entry name" value="HAMP domain-like"/>
    <property type="match status" value="1"/>
</dbReference>
<dbReference type="Gene3D" id="6.10.340.10">
    <property type="match status" value="1"/>
</dbReference>
<keyword evidence="6 11" id="KW-0812">Transmembrane</keyword>
<dbReference type="InterPro" id="IPR036890">
    <property type="entry name" value="HATPase_C_sf"/>
</dbReference>
<dbReference type="GO" id="GO:0005886">
    <property type="term" value="C:plasma membrane"/>
    <property type="evidence" value="ECO:0007669"/>
    <property type="project" value="TreeGrafter"/>
</dbReference>
<dbReference type="CDD" id="cd06225">
    <property type="entry name" value="HAMP"/>
    <property type="match status" value="1"/>
</dbReference>
<dbReference type="PRINTS" id="PR00344">
    <property type="entry name" value="BCTRLSENSOR"/>
</dbReference>
<evidence type="ECO:0000256" key="9">
    <source>
        <dbReference type="ARBA" id="ARBA00023012"/>
    </source>
</evidence>
<dbReference type="Pfam" id="PF00512">
    <property type="entry name" value="HisKA"/>
    <property type="match status" value="1"/>
</dbReference>
<keyword evidence="5" id="KW-0808">Transferase</keyword>
<dbReference type="EC" id="2.7.13.3" evidence="3"/>
<keyword evidence="4" id="KW-0597">Phosphoprotein</keyword>
<dbReference type="InterPro" id="IPR003660">
    <property type="entry name" value="HAMP_dom"/>
</dbReference>